<dbReference type="Pfam" id="PF00069">
    <property type="entry name" value="Pkinase"/>
    <property type="match status" value="1"/>
</dbReference>
<protein>
    <submittedName>
        <fullName evidence="9">Serine/threonine-protein kinase PrkC</fullName>
        <ecNumber evidence="9">2.7.11.1</ecNumber>
    </submittedName>
</protein>
<evidence type="ECO:0000256" key="1">
    <source>
        <dbReference type="ARBA" id="ARBA00022679"/>
    </source>
</evidence>
<keyword evidence="1 9" id="KW-0808">Transferase</keyword>
<keyword evidence="7" id="KW-0812">Transmembrane</keyword>
<evidence type="ECO:0000259" key="8">
    <source>
        <dbReference type="PROSITE" id="PS50011"/>
    </source>
</evidence>
<dbReference type="InterPro" id="IPR013320">
    <property type="entry name" value="ConA-like_dom_sf"/>
</dbReference>
<dbReference type="PROSITE" id="PS00107">
    <property type="entry name" value="PROTEIN_KINASE_ATP"/>
    <property type="match status" value="1"/>
</dbReference>
<dbReference type="AlphaFoldDB" id="A0A517NWN3"/>
<dbReference type="SUPFAM" id="SSF49899">
    <property type="entry name" value="Concanavalin A-like lectins/glucanases"/>
    <property type="match status" value="1"/>
</dbReference>
<dbReference type="SUPFAM" id="SSF56112">
    <property type="entry name" value="Protein kinase-like (PK-like)"/>
    <property type="match status" value="1"/>
</dbReference>
<feature type="transmembrane region" description="Helical" evidence="7">
    <location>
        <begin position="423"/>
        <end position="447"/>
    </location>
</feature>
<evidence type="ECO:0000256" key="3">
    <source>
        <dbReference type="ARBA" id="ARBA00022777"/>
    </source>
</evidence>
<feature type="transmembrane region" description="Helical" evidence="7">
    <location>
        <begin position="459"/>
        <end position="481"/>
    </location>
</feature>
<organism evidence="9 10">
    <name type="scientific">Stieleria marina</name>
    <dbReference type="NCBI Taxonomy" id="1930275"/>
    <lineage>
        <taxon>Bacteria</taxon>
        <taxon>Pseudomonadati</taxon>
        <taxon>Planctomycetota</taxon>
        <taxon>Planctomycetia</taxon>
        <taxon>Pirellulales</taxon>
        <taxon>Pirellulaceae</taxon>
        <taxon>Stieleria</taxon>
    </lineage>
</organism>
<gene>
    <name evidence="9" type="primary">prkC_21</name>
    <name evidence="9" type="ORF">K239x_35430</name>
</gene>
<dbReference type="InterPro" id="IPR011009">
    <property type="entry name" value="Kinase-like_dom_sf"/>
</dbReference>
<dbReference type="EC" id="2.7.11.1" evidence="9"/>
<evidence type="ECO:0000256" key="7">
    <source>
        <dbReference type="SAM" id="Phobius"/>
    </source>
</evidence>
<dbReference type="Gene3D" id="1.10.510.10">
    <property type="entry name" value="Transferase(Phosphotransferase) domain 1"/>
    <property type="match status" value="1"/>
</dbReference>
<evidence type="ECO:0000256" key="4">
    <source>
        <dbReference type="ARBA" id="ARBA00022840"/>
    </source>
</evidence>
<feature type="transmembrane region" description="Helical" evidence="7">
    <location>
        <begin position="393"/>
        <end position="411"/>
    </location>
</feature>
<evidence type="ECO:0000256" key="2">
    <source>
        <dbReference type="ARBA" id="ARBA00022741"/>
    </source>
</evidence>
<dbReference type="Pfam" id="PF13385">
    <property type="entry name" value="Laminin_G_3"/>
    <property type="match status" value="1"/>
</dbReference>
<evidence type="ECO:0000256" key="6">
    <source>
        <dbReference type="SAM" id="MobiDB-lite"/>
    </source>
</evidence>
<dbReference type="InterPro" id="IPR008271">
    <property type="entry name" value="Ser/Thr_kinase_AS"/>
</dbReference>
<dbReference type="RefSeq" id="WP_145419361.1">
    <property type="nucleotide sequence ID" value="NZ_CP036526.1"/>
</dbReference>
<reference evidence="9 10" key="1">
    <citation type="submission" date="2019-02" db="EMBL/GenBank/DDBJ databases">
        <title>Deep-cultivation of Planctomycetes and their phenomic and genomic characterization uncovers novel biology.</title>
        <authorList>
            <person name="Wiegand S."/>
            <person name="Jogler M."/>
            <person name="Boedeker C."/>
            <person name="Pinto D."/>
            <person name="Vollmers J."/>
            <person name="Rivas-Marin E."/>
            <person name="Kohn T."/>
            <person name="Peeters S.H."/>
            <person name="Heuer A."/>
            <person name="Rast P."/>
            <person name="Oberbeckmann S."/>
            <person name="Bunk B."/>
            <person name="Jeske O."/>
            <person name="Meyerdierks A."/>
            <person name="Storesund J.E."/>
            <person name="Kallscheuer N."/>
            <person name="Luecker S."/>
            <person name="Lage O.M."/>
            <person name="Pohl T."/>
            <person name="Merkel B.J."/>
            <person name="Hornburger P."/>
            <person name="Mueller R.-W."/>
            <person name="Bruemmer F."/>
            <person name="Labrenz M."/>
            <person name="Spormann A.M."/>
            <person name="Op den Camp H."/>
            <person name="Overmann J."/>
            <person name="Amann R."/>
            <person name="Jetten M.S.M."/>
            <person name="Mascher T."/>
            <person name="Medema M.H."/>
            <person name="Devos D.P."/>
            <person name="Kaster A.-K."/>
            <person name="Ovreas L."/>
            <person name="Rohde M."/>
            <person name="Galperin M.Y."/>
            <person name="Jogler C."/>
        </authorList>
    </citation>
    <scope>NUCLEOTIDE SEQUENCE [LARGE SCALE GENOMIC DNA]</scope>
    <source>
        <strain evidence="9 10">K23_9</strain>
    </source>
</reference>
<keyword evidence="10" id="KW-1185">Reference proteome</keyword>
<dbReference type="OrthoDB" id="6111975at2"/>
<dbReference type="PANTHER" id="PTHR43289">
    <property type="entry name" value="MITOGEN-ACTIVATED PROTEIN KINASE KINASE KINASE 20-RELATED"/>
    <property type="match status" value="1"/>
</dbReference>
<dbReference type="InterPro" id="IPR017441">
    <property type="entry name" value="Protein_kinase_ATP_BS"/>
</dbReference>
<dbReference type="CDD" id="cd14014">
    <property type="entry name" value="STKc_PknB_like"/>
    <property type="match status" value="1"/>
</dbReference>
<dbReference type="GO" id="GO:0005524">
    <property type="term" value="F:ATP binding"/>
    <property type="evidence" value="ECO:0007669"/>
    <property type="project" value="UniProtKB-UniRule"/>
</dbReference>
<keyword evidence="2 5" id="KW-0547">Nucleotide-binding</keyword>
<evidence type="ECO:0000313" key="10">
    <source>
        <dbReference type="Proteomes" id="UP000319817"/>
    </source>
</evidence>
<dbReference type="SMART" id="SM00220">
    <property type="entry name" value="S_TKc"/>
    <property type="match status" value="1"/>
</dbReference>
<feature type="transmembrane region" description="Helical" evidence="7">
    <location>
        <begin position="357"/>
        <end position="381"/>
    </location>
</feature>
<feature type="binding site" evidence="5">
    <location>
        <position position="79"/>
    </location>
    <ligand>
        <name>ATP</name>
        <dbReference type="ChEBI" id="CHEBI:30616"/>
    </ligand>
</feature>
<keyword evidence="7" id="KW-0472">Membrane</keyword>
<dbReference type="Gene3D" id="3.30.200.20">
    <property type="entry name" value="Phosphorylase Kinase, domain 1"/>
    <property type="match status" value="1"/>
</dbReference>
<proteinExistence type="predicted"/>
<feature type="region of interest" description="Disordered" evidence="6">
    <location>
        <begin position="1"/>
        <end position="21"/>
    </location>
</feature>
<dbReference type="PANTHER" id="PTHR43289:SF34">
    <property type="entry name" value="SERINE_THREONINE-PROTEIN KINASE YBDM-RELATED"/>
    <property type="match status" value="1"/>
</dbReference>
<accession>A0A517NWN3</accession>
<name>A0A517NWN3_9BACT</name>
<dbReference type="Proteomes" id="UP000319817">
    <property type="component" value="Chromosome"/>
</dbReference>
<dbReference type="PROSITE" id="PS50011">
    <property type="entry name" value="PROTEIN_KINASE_DOM"/>
    <property type="match status" value="1"/>
</dbReference>
<dbReference type="Gene3D" id="2.60.120.200">
    <property type="match status" value="1"/>
</dbReference>
<keyword evidence="4 5" id="KW-0067">ATP-binding</keyword>
<dbReference type="PROSITE" id="PS00108">
    <property type="entry name" value="PROTEIN_KINASE_ST"/>
    <property type="match status" value="1"/>
</dbReference>
<evidence type="ECO:0000256" key="5">
    <source>
        <dbReference type="PROSITE-ProRule" id="PRU10141"/>
    </source>
</evidence>
<feature type="transmembrane region" description="Helical" evidence="7">
    <location>
        <begin position="501"/>
        <end position="520"/>
    </location>
</feature>
<feature type="domain" description="Protein kinase" evidence="8">
    <location>
        <begin position="50"/>
        <end position="326"/>
    </location>
</feature>
<dbReference type="EMBL" id="CP036526">
    <property type="protein sequence ID" value="QDT11545.1"/>
    <property type="molecule type" value="Genomic_DNA"/>
</dbReference>
<keyword evidence="3 9" id="KW-0418">Kinase</keyword>
<sequence length="750" mass="83212">MIRPKSSETDPTDEPTTVEEASDRLADAWSCDSLQITAAPDFVGKQIGRYSIKRIVGSGGHGVVYLAHDQTLDRDVALKIPRPEVLLNDDRRRRFDDEARTAARLDHPAIVKVYEAELTGAIPYIASAFCTGTSLARWIGEQGKQCDCLDSAFFMNQLALAVQYAHEQGVVHRDLKPGNVLLATNEEGDFAKDSLRSFEPRLTDFGLARLAENCVEDTRSSLVVGTPLYMSPEQASDQRTDVGPASDIFSLGAILYHLLTGAPPFEAETYFAVLTRVREGKATPIADIRPDVDRDLATICMKCLQNDPRDRYASCKDLADDLHRYANGESILARPLNAWQSVLRWSRQKARIGEATGAMILISITRAVFGLISLGMIHFASGFSLTDTELSEVLLAHAMITAPTEAWLIWVSRMNYKRKLPNYLYWITWVFILAWGLTVLLIGAGVIQAPLWYQRSPGARAMVFSIIGMLFAAQAVCWYVADWNRTQEFANQRRHQVGASWGKLSSLAAAVVIFSATLIYKYAAPTAKHFDGPTNAISLDGKNDCLTIQSVGFGESEPFTLEAWVRADDSRKAIVVQHGPVAIGTVATSNGNRFHMELAQPNDEILLLDTVANFKNGQWVHLAITYDQSSLVCFINGEPQTIDISIYEDTESGSVRHEDSLPTPLKLRDIWPGAMTFIGSNHDSTQPTGYFFAGQIGEVRLSRSVFYREPFVPSPTLSKNKDTAFLFHLNNQNDSHFIDETGQFIAEVER</sequence>
<dbReference type="GO" id="GO:0004674">
    <property type="term" value="F:protein serine/threonine kinase activity"/>
    <property type="evidence" value="ECO:0007669"/>
    <property type="project" value="UniProtKB-EC"/>
</dbReference>
<dbReference type="InterPro" id="IPR000719">
    <property type="entry name" value="Prot_kinase_dom"/>
</dbReference>
<keyword evidence="7" id="KW-1133">Transmembrane helix</keyword>
<evidence type="ECO:0000313" key="9">
    <source>
        <dbReference type="EMBL" id="QDT11545.1"/>
    </source>
</evidence>